<gene>
    <name evidence="1" type="ORF">CEP54_006015</name>
</gene>
<comment type="caution">
    <text evidence="1">The sequence shown here is derived from an EMBL/GenBank/DDBJ whole genome shotgun (WGS) entry which is preliminary data.</text>
</comment>
<accession>A0A428Q9I9</accession>
<evidence type="ECO:0000313" key="2">
    <source>
        <dbReference type="Proteomes" id="UP000288168"/>
    </source>
</evidence>
<keyword evidence="2" id="KW-1185">Reference proteome</keyword>
<name>A0A428Q9I9_9HYPO</name>
<protein>
    <submittedName>
        <fullName evidence="1">Uncharacterized protein</fullName>
    </submittedName>
</protein>
<proteinExistence type="predicted"/>
<organism evidence="1 2">
    <name type="scientific">Fusarium duplospermum</name>
    <dbReference type="NCBI Taxonomy" id="1325734"/>
    <lineage>
        <taxon>Eukaryota</taxon>
        <taxon>Fungi</taxon>
        <taxon>Dikarya</taxon>
        <taxon>Ascomycota</taxon>
        <taxon>Pezizomycotina</taxon>
        <taxon>Sordariomycetes</taxon>
        <taxon>Hypocreomycetidae</taxon>
        <taxon>Hypocreales</taxon>
        <taxon>Nectriaceae</taxon>
        <taxon>Fusarium</taxon>
        <taxon>Fusarium solani species complex</taxon>
    </lineage>
</organism>
<evidence type="ECO:0000313" key="1">
    <source>
        <dbReference type="EMBL" id="RSL61918.1"/>
    </source>
</evidence>
<sequence>MAETSPFDLAREDPAVAASRVLKVTIRKGGDLTRTEKISLIIDLFEVYAGMPGLDSKLSVSELYNEFFNDMFKHWTSGNGANQTPVLPSREREQFRTKVEAPYESLGTKRSHSQMLDKPVFLVMKFDPEEETISWVWQDENKKVIKLKDLESRLPKGVTMNDAKAWAIQHYDSVERERITKYNRDLVIRAARRRIYNWARPESSHRFSRDPERVTKKDLIHLVLARDVHRKLTQNDNEVDAIIDRELDDQST</sequence>
<reference evidence="1 2" key="1">
    <citation type="submission" date="2017-06" db="EMBL/GenBank/DDBJ databases">
        <title>Comparative genomic analysis of Ambrosia Fusariam Clade fungi.</title>
        <authorList>
            <person name="Stajich J.E."/>
            <person name="Carrillo J."/>
            <person name="Kijimoto T."/>
            <person name="Eskalen A."/>
            <person name="O'Donnell K."/>
            <person name="Kasson M."/>
        </authorList>
    </citation>
    <scope>NUCLEOTIDE SEQUENCE [LARGE SCALE GENOMIC DNA]</scope>
    <source>
        <strain evidence="1 2">NRRL62584</strain>
    </source>
</reference>
<dbReference type="Proteomes" id="UP000288168">
    <property type="component" value="Unassembled WGS sequence"/>
</dbReference>
<dbReference type="OrthoDB" id="5077589at2759"/>
<dbReference type="EMBL" id="NKCI01000048">
    <property type="protein sequence ID" value="RSL61918.1"/>
    <property type="molecule type" value="Genomic_DNA"/>
</dbReference>
<dbReference type="STRING" id="1325734.A0A428Q9I9"/>
<dbReference type="AlphaFoldDB" id="A0A428Q9I9"/>